<comment type="caution">
    <text evidence="2">The sequence shown here is derived from an EMBL/GenBank/DDBJ whole genome shotgun (WGS) entry which is preliminary data.</text>
</comment>
<keyword evidence="3" id="KW-1185">Reference proteome</keyword>
<gene>
    <name evidence="2" type="ORF">Asi02nite_76880</name>
</gene>
<feature type="signal peptide" evidence="1">
    <location>
        <begin position="1"/>
        <end position="22"/>
    </location>
</feature>
<feature type="chain" id="PRO_5045198362" evidence="1">
    <location>
        <begin position="23"/>
        <end position="130"/>
    </location>
</feature>
<protein>
    <submittedName>
        <fullName evidence="2">Uncharacterized protein</fullName>
    </submittedName>
</protein>
<dbReference type="Proteomes" id="UP000604117">
    <property type="component" value="Unassembled WGS sequence"/>
</dbReference>
<proteinExistence type="predicted"/>
<organism evidence="2 3">
    <name type="scientific">Asanoa siamensis</name>
    <dbReference type="NCBI Taxonomy" id="926357"/>
    <lineage>
        <taxon>Bacteria</taxon>
        <taxon>Bacillati</taxon>
        <taxon>Actinomycetota</taxon>
        <taxon>Actinomycetes</taxon>
        <taxon>Micromonosporales</taxon>
        <taxon>Micromonosporaceae</taxon>
        <taxon>Asanoa</taxon>
    </lineage>
</organism>
<evidence type="ECO:0000313" key="3">
    <source>
        <dbReference type="Proteomes" id="UP000604117"/>
    </source>
</evidence>
<evidence type="ECO:0000256" key="1">
    <source>
        <dbReference type="SAM" id="SignalP"/>
    </source>
</evidence>
<dbReference type="PROSITE" id="PS51257">
    <property type="entry name" value="PROKAR_LIPOPROTEIN"/>
    <property type="match status" value="1"/>
</dbReference>
<name>A0ABQ4D3Q3_9ACTN</name>
<dbReference type="EMBL" id="BONE01000122">
    <property type="protein sequence ID" value="GIF78170.1"/>
    <property type="molecule type" value="Genomic_DNA"/>
</dbReference>
<sequence>MTPRRGVGLVCTVLAVAGCASTVDGPPTPTPPPPAPVVTSVAAEPEEFGPDSVRVVEARAVGATVALSVDGPPGARYGYRDERSGRTGRCTQVRQDAVVEVTCAGVGTPGSLLVTVDGAAFTYEFEVRVG</sequence>
<reference evidence="2 3" key="1">
    <citation type="submission" date="2021-01" db="EMBL/GenBank/DDBJ databases">
        <title>Whole genome shotgun sequence of Asanoa siamensis NBRC 107932.</title>
        <authorList>
            <person name="Komaki H."/>
            <person name="Tamura T."/>
        </authorList>
    </citation>
    <scope>NUCLEOTIDE SEQUENCE [LARGE SCALE GENOMIC DNA]</scope>
    <source>
        <strain evidence="2 3">NBRC 107932</strain>
    </source>
</reference>
<accession>A0ABQ4D3Q3</accession>
<evidence type="ECO:0000313" key="2">
    <source>
        <dbReference type="EMBL" id="GIF78170.1"/>
    </source>
</evidence>
<keyword evidence="1" id="KW-0732">Signal</keyword>